<dbReference type="EMBL" id="MU795711">
    <property type="protein sequence ID" value="KAJ3805031.1"/>
    <property type="molecule type" value="Genomic_DNA"/>
</dbReference>
<keyword evidence="2" id="KW-1185">Reference proteome</keyword>
<proteinExistence type="predicted"/>
<gene>
    <name evidence="1" type="ORF">F5876DRAFT_82264</name>
</gene>
<reference evidence="1" key="1">
    <citation type="submission" date="2022-09" db="EMBL/GenBank/DDBJ databases">
        <title>A Global Phylogenomic Analysis of the Shiitake Genus Lentinula.</title>
        <authorList>
            <consortium name="DOE Joint Genome Institute"/>
            <person name="Sierra-Patev S."/>
            <person name="Min B."/>
            <person name="Naranjo-Ortiz M."/>
            <person name="Looney B."/>
            <person name="Konkel Z."/>
            <person name="Slot J.C."/>
            <person name="Sakamoto Y."/>
            <person name="Steenwyk J.L."/>
            <person name="Rokas A."/>
            <person name="Carro J."/>
            <person name="Camarero S."/>
            <person name="Ferreira P."/>
            <person name="Molpeceres G."/>
            <person name="Ruiz-Duenas F.J."/>
            <person name="Serrano A."/>
            <person name="Henrissat B."/>
            <person name="Drula E."/>
            <person name="Hughes K.W."/>
            <person name="Mata J.L."/>
            <person name="Ishikawa N.K."/>
            <person name="Vargas-Isla R."/>
            <person name="Ushijima S."/>
            <person name="Smith C.A."/>
            <person name="Ahrendt S."/>
            <person name="Andreopoulos W."/>
            <person name="He G."/>
            <person name="Labutti K."/>
            <person name="Lipzen A."/>
            <person name="Ng V."/>
            <person name="Riley R."/>
            <person name="Sandor L."/>
            <person name="Barry K."/>
            <person name="Martinez A.T."/>
            <person name="Xiao Y."/>
            <person name="Gibbons J.G."/>
            <person name="Terashima K."/>
            <person name="Grigoriev I.V."/>
            <person name="Hibbett D.S."/>
        </authorList>
    </citation>
    <scope>NUCLEOTIDE SEQUENCE</scope>
    <source>
        <strain evidence="1">TMI1499</strain>
    </source>
</reference>
<evidence type="ECO:0000313" key="2">
    <source>
        <dbReference type="Proteomes" id="UP001163835"/>
    </source>
</evidence>
<evidence type="ECO:0000313" key="1">
    <source>
        <dbReference type="EMBL" id="KAJ3805031.1"/>
    </source>
</evidence>
<name>A0ACC1TK15_9AGAR</name>
<comment type="caution">
    <text evidence="1">The sequence shown here is derived from an EMBL/GenBank/DDBJ whole genome shotgun (WGS) entry which is preliminary data.</text>
</comment>
<sequence>MDSICQLVFSALCDLYTNLSPVAQRTKLEIYMALIRGPDMTSFMEMEAYSLMFAPLLTQIAKITEILRTLRKEMPAHVTETPKTNARFDGVFLEDEEDENDNEEKRAESSVGPLKFVENMPGEAAARARKNLKWDMDLRLAEGSRHFLKVLSEVDERLVALQKHVSAMHTGCDKADKQLQLSNEASKSHAQSPMLQAIACRTGEQHQRRATSNSPRDPPPHFDLDAGDHDDQDPPVNPDNNNPDNDDLDDDSGSLPHGEPGDPSGPGDPNG</sequence>
<protein>
    <submittedName>
        <fullName evidence="1">Uncharacterized protein</fullName>
    </submittedName>
</protein>
<organism evidence="1 2">
    <name type="scientific">Lentinula aff. lateritia</name>
    <dbReference type="NCBI Taxonomy" id="2804960"/>
    <lineage>
        <taxon>Eukaryota</taxon>
        <taxon>Fungi</taxon>
        <taxon>Dikarya</taxon>
        <taxon>Basidiomycota</taxon>
        <taxon>Agaricomycotina</taxon>
        <taxon>Agaricomycetes</taxon>
        <taxon>Agaricomycetidae</taxon>
        <taxon>Agaricales</taxon>
        <taxon>Marasmiineae</taxon>
        <taxon>Omphalotaceae</taxon>
        <taxon>Lentinula</taxon>
    </lineage>
</organism>
<accession>A0ACC1TK15</accession>
<dbReference type="Proteomes" id="UP001163835">
    <property type="component" value="Unassembled WGS sequence"/>
</dbReference>